<dbReference type="Pfam" id="PF24883">
    <property type="entry name" value="NPHP3_N"/>
    <property type="match status" value="1"/>
</dbReference>
<evidence type="ECO:0000256" key="2">
    <source>
        <dbReference type="SAM" id="MobiDB-lite"/>
    </source>
</evidence>
<gene>
    <name evidence="4" type="ORF">D9756_005186</name>
</gene>
<feature type="domain" description="Nephrocystin 3-like N-terminal" evidence="3">
    <location>
        <begin position="172"/>
        <end position="332"/>
    </location>
</feature>
<dbReference type="OrthoDB" id="3038309at2759"/>
<name>A0A8H5G8U2_9AGAR</name>
<dbReference type="InterPro" id="IPR056884">
    <property type="entry name" value="NPHP3-like_N"/>
</dbReference>
<accession>A0A8H5G8U2</accession>
<proteinExistence type="predicted"/>
<sequence>MPATCSHKIITRHSPYPDRGTRSSQSEDPAIRPPPGRLSTLLYHELPVLQPDTLTPATPQRATQVLPGAVPTGVPYPEPLSLTAANSSLTVLPLIPSSSSTSTLHFRAHRLFDNAHDFAIYNPQFHTSLPAGSGIKELLMHSIPDAFYNSSAHYPPPKCHLGTREEYITLITDWAQGRSDRQEPILWMRGPFGVGKSAIAQSCAEALAPIDKLAAALFFSRSNGNRDDPRRVFTSIAYQIAAKCPPFREIINQHMMDDPALAMTSLSTQFEDLLVNPLRSVDITGSGMDGRVVVIDGLDECRGAVEQCEIIRVIAASVRKHTTPFRWFITSRPKEPIIQTMNSIPVSAVLSSLELPVSRAIDHEILLYLTDEFKKIREDHGLPESWPSEDVLALLVEHGAGLWIYVATMIRFIKDENSLGPEDQLHIVVEFVKEVSAKVGEDNPLAEMDYFYTLIMQQVPPKITTTLRRILLLYFISSMGINDVACALFLSIEQLHHACTSIQSVMKVENSIQFYHTSFLDFMKDSQRSKELCIQSDFLIGWRWELLR</sequence>
<keyword evidence="1" id="KW-0677">Repeat</keyword>
<comment type="caution">
    <text evidence="4">The sequence shown here is derived from an EMBL/GenBank/DDBJ whole genome shotgun (WGS) entry which is preliminary data.</text>
</comment>
<dbReference type="Gene3D" id="3.40.50.300">
    <property type="entry name" value="P-loop containing nucleotide triphosphate hydrolases"/>
    <property type="match status" value="1"/>
</dbReference>
<keyword evidence="5" id="KW-1185">Reference proteome</keyword>
<evidence type="ECO:0000256" key="1">
    <source>
        <dbReference type="ARBA" id="ARBA00022737"/>
    </source>
</evidence>
<dbReference type="EMBL" id="JAACJO010000003">
    <property type="protein sequence ID" value="KAF5360376.1"/>
    <property type="molecule type" value="Genomic_DNA"/>
</dbReference>
<evidence type="ECO:0000313" key="4">
    <source>
        <dbReference type="EMBL" id="KAF5360376.1"/>
    </source>
</evidence>
<feature type="region of interest" description="Disordered" evidence="2">
    <location>
        <begin position="1"/>
        <end position="35"/>
    </location>
</feature>
<dbReference type="InterPro" id="IPR027417">
    <property type="entry name" value="P-loop_NTPase"/>
</dbReference>
<protein>
    <recommendedName>
        <fullName evidence="3">Nephrocystin 3-like N-terminal domain-containing protein</fullName>
    </recommendedName>
</protein>
<dbReference type="SUPFAM" id="SSF52540">
    <property type="entry name" value="P-loop containing nucleoside triphosphate hydrolases"/>
    <property type="match status" value="1"/>
</dbReference>
<evidence type="ECO:0000259" key="3">
    <source>
        <dbReference type="Pfam" id="PF24883"/>
    </source>
</evidence>
<dbReference type="Proteomes" id="UP000559027">
    <property type="component" value="Unassembled WGS sequence"/>
</dbReference>
<dbReference type="AlphaFoldDB" id="A0A8H5G8U2"/>
<evidence type="ECO:0000313" key="5">
    <source>
        <dbReference type="Proteomes" id="UP000559027"/>
    </source>
</evidence>
<organism evidence="4 5">
    <name type="scientific">Leucocoprinus leucothites</name>
    <dbReference type="NCBI Taxonomy" id="201217"/>
    <lineage>
        <taxon>Eukaryota</taxon>
        <taxon>Fungi</taxon>
        <taxon>Dikarya</taxon>
        <taxon>Basidiomycota</taxon>
        <taxon>Agaricomycotina</taxon>
        <taxon>Agaricomycetes</taxon>
        <taxon>Agaricomycetidae</taxon>
        <taxon>Agaricales</taxon>
        <taxon>Agaricineae</taxon>
        <taxon>Agaricaceae</taxon>
        <taxon>Leucocoprinus</taxon>
    </lineage>
</organism>
<reference evidence="4 5" key="1">
    <citation type="journal article" date="2020" name="ISME J.">
        <title>Uncovering the hidden diversity of litter-decomposition mechanisms in mushroom-forming fungi.</title>
        <authorList>
            <person name="Floudas D."/>
            <person name="Bentzer J."/>
            <person name="Ahren D."/>
            <person name="Johansson T."/>
            <person name="Persson P."/>
            <person name="Tunlid A."/>
        </authorList>
    </citation>
    <scope>NUCLEOTIDE SEQUENCE [LARGE SCALE GENOMIC DNA]</scope>
    <source>
        <strain evidence="4 5">CBS 146.42</strain>
    </source>
</reference>
<dbReference type="PANTHER" id="PTHR10039">
    <property type="entry name" value="AMELOGENIN"/>
    <property type="match status" value="1"/>
</dbReference>